<dbReference type="Proteomes" id="UP000189433">
    <property type="component" value="Unassembled WGS sequence"/>
</dbReference>
<dbReference type="SUPFAM" id="SSF47413">
    <property type="entry name" value="lambda repressor-like DNA-binding domains"/>
    <property type="match status" value="1"/>
</dbReference>
<proteinExistence type="predicted"/>
<dbReference type="RefSeq" id="WP_077417839.1">
    <property type="nucleotide sequence ID" value="NZ_MLHI01000071.1"/>
</dbReference>
<gene>
    <name evidence="2" type="ORF">BKK50_10355</name>
</gene>
<dbReference type="STRING" id="1908260.BKK50_10355"/>
<dbReference type="AlphaFoldDB" id="A0A1V3IG68"/>
<dbReference type="Pfam" id="PF15919">
    <property type="entry name" value="HicB_lk_antitox"/>
    <property type="match status" value="1"/>
</dbReference>
<feature type="domain" description="HicB-like antitoxin of toxin-antitoxin system" evidence="1">
    <location>
        <begin position="4"/>
        <end position="67"/>
    </location>
</feature>
<dbReference type="OrthoDB" id="5681908at2"/>
<reference evidence="2 3" key="1">
    <citation type="submission" date="2016-10" db="EMBL/GenBank/DDBJ databases">
        <title>Rodentibacter gen. nov. and new species.</title>
        <authorList>
            <person name="Christensen H."/>
        </authorList>
    </citation>
    <scope>NUCLEOTIDE SEQUENCE [LARGE SCALE GENOMIC DNA]</scope>
    <source>
        <strain evidence="2 3">CCUG17206</strain>
    </source>
</reference>
<keyword evidence="3" id="KW-1185">Reference proteome</keyword>
<dbReference type="Gene3D" id="3.30.160.250">
    <property type="match status" value="1"/>
</dbReference>
<dbReference type="GO" id="GO:0003677">
    <property type="term" value="F:DNA binding"/>
    <property type="evidence" value="ECO:0007669"/>
    <property type="project" value="InterPro"/>
</dbReference>
<name>A0A1V3IG68_9PAST</name>
<evidence type="ECO:0000313" key="2">
    <source>
        <dbReference type="EMBL" id="OOF39724.1"/>
    </source>
</evidence>
<dbReference type="InterPro" id="IPR035069">
    <property type="entry name" value="TTHA1013/TTHA0281-like"/>
</dbReference>
<dbReference type="InterPro" id="IPR031807">
    <property type="entry name" value="HicB-like"/>
</dbReference>
<protein>
    <recommendedName>
        <fullName evidence="1">HicB-like antitoxin of toxin-antitoxin system domain-containing protein</fullName>
    </recommendedName>
</protein>
<dbReference type="InterPro" id="IPR010982">
    <property type="entry name" value="Lambda_DNA-bd_dom_sf"/>
</dbReference>
<accession>A0A1V3IG68</accession>
<organism evidence="2 3">
    <name type="scientific">Rodentibacter rarus</name>
    <dbReference type="NCBI Taxonomy" id="1908260"/>
    <lineage>
        <taxon>Bacteria</taxon>
        <taxon>Pseudomonadati</taxon>
        <taxon>Pseudomonadota</taxon>
        <taxon>Gammaproteobacteria</taxon>
        <taxon>Pasteurellales</taxon>
        <taxon>Pasteurellaceae</taxon>
        <taxon>Rodentibacter</taxon>
    </lineage>
</organism>
<dbReference type="SUPFAM" id="SSF143100">
    <property type="entry name" value="TTHA1013/TTHA0281-like"/>
    <property type="match status" value="1"/>
</dbReference>
<evidence type="ECO:0000313" key="3">
    <source>
        <dbReference type="Proteomes" id="UP000189433"/>
    </source>
</evidence>
<dbReference type="EMBL" id="MLHJ01000118">
    <property type="protein sequence ID" value="OOF39724.1"/>
    <property type="molecule type" value="Genomic_DNA"/>
</dbReference>
<sequence>MLFYPAIFEPDEKSGYVAHFPQFGGFTQGETIEETKEMCEDLLISYLEDYFDMDKEIPMPDKIQKGQYAIALPTLMVAKVLLHNELVKRNINKASLARLLDASPAEVQRIMNLRHNTKINTIDRAFEALGKQLKLSLA</sequence>
<evidence type="ECO:0000259" key="1">
    <source>
        <dbReference type="Pfam" id="PF15919"/>
    </source>
</evidence>
<comment type="caution">
    <text evidence="2">The sequence shown here is derived from an EMBL/GenBank/DDBJ whole genome shotgun (WGS) entry which is preliminary data.</text>
</comment>